<comment type="caution">
    <text evidence="1">The sequence shown here is derived from an EMBL/GenBank/DDBJ whole genome shotgun (WGS) entry which is preliminary data.</text>
</comment>
<dbReference type="EMBL" id="JAJEWP010000004">
    <property type="protein sequence ID" value="MCC2617307.1"/>
    <property type="molecule type" value="Genomic_DNA"/>
</dbReference>
<name>A0ABS8G9S3_9ALTE</name>
<dbReference type="InterPro" id="IPR036188">
    <property type="entry name" value="FAD/NAD-bd_sf"/>
</dbReference>
<dbReference type="InterPro" id="IPR033856">
    <property type="entry name" value="Trp_halogen"/>
</dbReference>
<dbReference type="Gene3D" id="3.50.50.60">
    <property type="entry name" value="FAD/NAD(P)-binding domain"/>
    <property type="match status" value="1"/>
</dbReference>
<dbReference type="Pfam" id="PF04820">
    <property type="entry name" value="Trp_halogenase"/>
    <property type="match status" value="1"/>
</dbReference>
<dbReference type="InterPro" id="IPR050816">
    <property type="entry name" value="Flavin-dep_Halogenase_NPB"/>
</dbReference>
<sequence>MKQVPVKHVVIVGGGTAGWMAAASMQRFSSVTPLKVTLVESADIPTVGVGEATIPNFVAFNRNLGLDEIELIRATQATFKLGIQFEDWVSLGEDFFHPFSDYGVPVDGVDFHHYLLHAQRLGEPSALADYSIACALAARGKFAQPHPTPPNPLADYSYAYHLDAGLYANYLRDVAVQRGVDHIQGNVEHVSLRADDGFIDAIELSDGRRISGDLFIDCSGFKGVLIEQALHTGYESWQQWLPCDSALAIQTRTDVAPLPYTRCIARTAGWQWQIPLQHRTGNGYVYASSFESDEQAAATLQAGLQGETITEMKTIRFVPGRRKKIWHKNCFALGLASGFLEPLESTSISLIQTALAKLQTFFPHNGFTPALADEVNRLHGEELERIRDFLILHYALSKRQDSAFWQHCQTMPVPASLQHKIDLYKACGHVLQYANESFEPASWLSMFNGFGVVPDTVDRRALQVPNDKLNGYLAQMRGAIAQAADAAVTHDSFIQRHCRALAD</sequence>
<dbReference type="SUPFAM" id="SSF51905">
    <property type="entry name" value="FAD/NAD(P)-binding domain"/>
    <property type="match status" value="1"/>
</dbReference>
<dbReference type="RefSeq" id="WP_229161349.1">
    <property type="nucleotide sequence ID" value="NZ_JAJEWP010000004.1"/>
</dbReference>
<protein>
    <submittedName>
        <fullName evidence="1">Tryptophan 7-halogenase</fullName>
    </submittedName>
</protein>
<evidence type="ECO:0000313" key="1">
    <source>
        <dbReference type="EMBL" id="MCC2617307.1"/>
    </source>
</evidence>
<dbReference type="Proteomes" id="UP001520878">
    <property type="component" value="Unassembled WGS sequence"/>
</dbReference>
<dbReference type="PIRSF" id="PIRSF011396">
    <property type="entry name" value="Trp_halogenase"/>
    <property type="match status" value="1"/>
</dbReference>
<proteinExistence type="predicted"/>
<evidence type="ECO:0000313" key="2">
    <source>
        <dbReference type="Proteomes" id="UP001520878"/>
    </source>
</evidence>
<accession>A0ABS8G9S3</accession>
<dbReference type="PANTHER" id="PTHR43747">
    <property type="entry name" value="FAD-BINDING PROTEIN"/>
    <property type="match status" value="1"/>
</dbReference>
<organism evidence="1 2">
    <name type="scientific">Fluctibacter halophilus</name>
    <dbReference type="NCBI Taxonomy" id="226011"/>
    <lineage>
        <taxon>Bacteria</taxon>
        <taxon>Pseudomonadati</taxon>
        <taxon>Pseudomonadota</taxon>
        <taxon>Gammaproteobacteria</taxon>
        <taxon>Alteromonadales</taxon>
        <taxon>Alteromonadaceae</taxon>
        <taxon>Fluctibacter</taxon>
    </lineage>
</organism>
<dbReference type="InterPro" id="IPR006905">
    <property type="entry name" value="Flavin_halogenase"/>
</dbReference>
<dbReference type="PANTHER" id="PTHR43747:SF4">
    <property type="entry name" value="FLAVIN-DEPENDENT TRYPTOPHAN HALOGENASE"/>
    <property type="match status" value="1"/>
</dbReference>
<keyword evidence="2" id="KW-1185">Reference proteome</keyword>
<gene>
    <name evidence="1" type="ORF">LJ739_13725</name>
</gene>
<reference evidence="1 2" key="1">
    <citation type="submission" date="2021-10" db="EMBL/GenBank/DDBJ databases">
        <title>Draft genome of Aestuariibacter halophilus JC2043.</title>
        <authorList>
            <person name="Emsley S.A."/>
            <person name="Pfannmuller K.M."/>
            <person name="Ushijima B."/>
            <person name="Saw J.H."/>
            <person name="Videau P."/>
        </authorList>
    </citation>
    <scope>NUCLEOTIDE SEQUENCE [LARGE SCALE GENOMIC DNA]</scope>
    <source>
        <strain evidence="1 2">JC2043</strain>
    </source>
</reference>